<gene>
    <name evidence="1" type="ORF">WKI67_38050</name>
</gene>
<dbReference type="EMBL" id="JBBKAJ010000022">
    <property type="protein sequence ID" value="MEJ8639166.1"/>
    <property type="molecule type" value="Genomic_DNA"/>
</dbReference>
<evidence type="ECO:0000313" key="2">
    <source>
        <dbReference type="Proteomes" id="UP001377168"/>
    </source>
</evidence>
<accession>A0ACC6Q6A6</accession>
<organism evidence="1 2">
    <name type="scientific">Streptomyces achmelvichensis</name>
    <dbReference type="NCBI Taxonomy" id="3134111"/>
    <lineage>
        <taxon>Bacteria</taxon>
        <taxon>Bacillati</taxon>
        <taxon>Actinomycetota</taxon>
        <taxon>Actinomycetes</taxon>
        <taxon>Kitasatosporales</taxon>
        <taxon>Streptomycetaceae</taxon>
        <taxon>Streptomyces</taxon>
    </lineage>
</organism>
<sequence>MLIPRAVLDEIVEGRVDLAFRTWRAPRVRAGTRMRTAVGLVEVLSVEPVGLDTLSEQDALRAGSPSLDSLLSFLTGREGTPYRMEVRHAGADPREQLRRDDALDDAALDELRRRLDRLDAASRHGAWTLRVLTLIADHPATNSAELAPRVGRERLPFKADVRKLKELGLTESLDVGYRLSPRGRAALAALRPGGRPAPPAPEAP</sequence>
<protein>
    <submittedName>
        <fullName evidence="1">Uncharacterized protein</fullName>
    </submittedName>
</protein>
<dbReference type="Proteomes" id="UP001377168">
    <property type="component" value="Unassembled WGS sequence"/>
</dbReference>
<proteinExistence type="predicted"/>
<evidence type="ECO:0000313" key="1">
    <source>
        <dbReference type="EMBL" id="MEJ8639166.1"/>
    </source>
</evidence>
<keyword evidence="2" id="KW-1185">Reference proteome</keyword>
<comment type="caution">
    <text evidence="1">The sequence shown here is derived from an EMBL/GenBank/DDBJ whole genome shotgun (WGS) entry which is preliminary data.</text>
</comment>
<reference evidence="1" key="1">
    <citation type="submission" date="2024-03" db="EMBL/GenBank/DDBJ databases">
        <title>Novel Streptomyces species of biotechnological and ecological value are a feature of Machair soil.</title>
        <authorList>
            <person name="Prole J.R."/>
            <person name="Goodfellow M."/>
            <person name="Allenby N."/>
            <person name="Ward A.C."/>
        </authorList>
    </citation>
    <scope>NUCLEOTIDE SEQUENCE</scope>
    <source>
        <strain evidence="1">MS2.AVA.5</strain>
    </source>
</reference>
<name>A0ACC6Q6A6_9ACTN</name>